<keyword evidence="3" id="KW-1185">Reference proteome</keyword>
<dbReference type="PROSITE" id="PS51257">
    <property type="entry name" value="PROKAR_LIPOPROTEIN"/>
    <property type="match status" value="1"/>
</dbReference>
<dbReference type="GO" id="GO:0008233">
    <property type="term" value="F:peptidase activity"/>
    <property type="evidence" value="ECO:0007669"/>
    <property type="project" value="UniProtKB-KW"/>
</dbReference>
<dbReference type="GO" id="GO:0006508">
    <property type="term" value="P:proteolysis"/>
    <property type="evidence" value="ECO:0007669"/>
    <property type="project" value="UniProtKB-KW"/>
</dbReference>
<evidence type="ECO:0000313" key="2">
    <source>
        <dbReference type="EMBL" id="QIA64819.1"/>
    </source>
</evidence>
<evidence type="ECO:0000313" key="3">
    <source>
        <dbReference type="Proteomes" id="UP000464262"/>
    </source>
</evidence>
<dbReference type="AlphaFoldDB" id="A0A7Z2YF60"/>
<dbReference type="EMBL" id="CP047476">
    <property type="protein sequence ID" value="QIA64819.1"/>
    <property type="molecule type" value="Genomic_DNA"/>
</dbReference>
<dbReference type="InterPro" id="IPR021109">
    <property type="entry name" value="Peptidase_aspartic_dom_sf"/>
</dbReference>
<sequence length="253" mass="28431">MTSRLFPALLVLALSGCATTDHVALHEQTLEQLKSSELSILNKISYLELQISNQSDYILTLEDEILELQSALEQSRSVFNEQLDDISEKSAQPPVVVTQVPTPVNEVTLGSVERIQFDGIDSTFDARVDTGAATSSVNAADIEQFERNGKRWVRFHIAGDDGEVVQNDKAEPTWVEAPVVRMAKIRQSSNEEAERRFVIEMWVRLGDIHEKAQFTLADRSQMSHPVLLGREFIRDIAVVDVGKKYIHTDIKQL</sequence>
<proteinExistence type="predicted"/>
<dbReference type="KEGG" id="vas:GT360_14730"/>
<reference evidence="2 3" key="1">
    <citation type="submission" date="2020-01" db="EMBL/GenBank/DDBJ databases">
        <title>Whole genome and functional gene identification of agarase of Vibrio HN897.</title>
        <authorList>
            <person name="Liu Y."/>
            <person name="Zhao Z."/>
        </authorList>
    </citation>
    <scope>NUCLEOTIDE SEQUENCE [LARGE SCALE GENOMIC DNA]</scope>
    <source>
        <strain evidence="2 3">HN897</strain>
    </source>
</reference>
<dbReference type="PANTHER" id="PTHR38037">
    <property type="entry name" value="ZN_PROTEASE DOMAIN-CONTAINING PROTEIN"/>
    <property type="match status" value="1"/>
</dbReference>
<keyword evidence="2" id="KW-0645">Protease</keyword>
<dbReference type="PANTHER" id="PTHR38037:SF2">
    <property type="entry name" value="ATP-DEPENDENT ZINC PROTEASE DOMAIN-CONTAINING PROTEIN-RELATED"/>
    <property type="match status" value="1"/>
</dbReference>
<dbReference type="Pfam" id="PF05618">
    <property type="entry name" value="Zn_protease"/>
    <property type="match status" value="1"/>
</dbReference>
<keyword evidence="2" id="KW-0378">Hydrolase</keyword>
<name>A0A7Z2YF60_9VIBR</name>
<accession>A0A7Z2YF60</accession>
<dbReference type="RefSeq" id="WP_164649720.1">
    <property type="nucleotide sequence ID" value="NZ_CP047476.1"/>
</dbReference>
<evidence type="ECO:0000259" key="1">
    <source>
        <dbReference type="Pfam" id="PF05618"/>
    </source>
</evidence>
<organism evidence="2 3">
    <name type="scientific">Vibrio astriarenae</name>
    <dbReference type="NCBI Taxonomy" id="1481923"/>
    <lineage>
        <taxon>Bacteria</taxon>
        <taxon>Pseudomonadati</taxon>
        <taxon>Pseudomonadota</taxon>
        <taxon>Gammaproteobacteria</taxon>
        <taxon>Vibrionales</taxon>
        <taxon>Vibrionaceae</taxon>
        <taxon>Vibrio</taxon>
    </lineage>
</organism>
<dbReference type="InterPro" id="IPR008503">
    <property type="entry name" value="Asp_endopeptidase"/>
</dbReference>
<gene>
    <name evidence="2" type="ORF">GT360_14730</name>
</gene>
<dbReference type="SUPFAM" id="SSF50630">
    <property type="entry name" value="Acid proteases"/>
    <property type="match status" value="1"/>
</dbReference>
<feature type="domain" description="Retropepsin-like aspartic endopeptidase" evidence="1">
    <location>
        <begin position="109"/>
        <end position="248"/>
    </location>
</feature>
<protein>
    <submittedName>
        <fullName evidence="2">ATP-dependent Zn protease</fullName>
    </submittedName>
</protein>
<dbReference type="Proteomes" id="UP000464262">
    <property type="component" value="Chromosome 2"/>
</dbReference>
<dbReference type="Gene3D" id="2.40.70.10">
    <property type="entry name" value="Acid Proteases"/>
    <property type="match status" value="1"/>
</dbReference>